<comment type="similarity">
    <text evidence="1">Belongs to the GSP E family.</text>
</comment>
<dbReference type="Proteomes" id="UP000319613">
    <property type="component" value="Unassembled WGS sequence"/>
</dbReference>
<dbReference type="SUPFAM" id="SSF160246">
    <property type="entry name" value="EspE N-terminal domain-like"/>
    <property type="match status" value="1"/>
</dbReference>
<evidence type="ECO:0000313" key="6">
    <source>
        <dbReference type="Proteomes" id="UP000319613"/>
    </source>
</evidence>
<dbReference type="FunFam" id="3.40.50.300:FF:000398">
    <property type="entry name" value="Type IV pilus assembly ATPase PilB"/>
    <property type="match status" value="1"/>
</dbReference>
<evidence type="ECO:0000259" key="4">
    <source>
        <dbReference type="PROSITE" id="PS00662"/>
    </source>
</evidence>
<dbReference type="PANTHER" id="PTHR30258">
    <property type="entry name" value="TYPE II SECRETION SYSTEM PROTEIN GSPE-RELATED"/>
    <property type="match status" value="1"/>
</dbReference>
<dbReference type="InterPro" id="IPR007831">
    <property type="entry name" value="T2SS_GspE_N"/>
</dbReference>
<dbReference type="SUPFAM" id="SSF52540">
    <property type="entry name" value="P-loop containing nucleoside triphosphate hydrolases"/>
    <property type="match status" value="1"/>
</dbReference>
<dbReference type="PROSITE" id="PS00662">
    <property type="entry name" value="T2SP_E"/>
    <property type="match status" value="1"/>
</dbReference>
<proteinExistence type="inferred from homology"/>
<sequence>MQLQDEQKQKDFQKKLTQVNRKMEEEQASQGSFIFGVPYIDLSTFPIDLNAMSLWSEQQCTDSHAVVFYKEGNDVRIATTDPQNPALNKNIESLKIEHGYKVSLYFVSESSLQQAFKMFPKVVRHIEAKEEGVEVKAEQDYAVSLKELEDGAKISATQILSVLLGAADKHKASDIHIEPEEHFIKIRFRLDGVLQDMAHLTKDYQKTIISRIKILSHLKLNVEDIPQDGRFTYMLDSKPTDVRVSVLPSAYGEGVVMRILGMGAVSLKLKELGFSDRDYELIQKELEKPNGMIITTGPTGSGKTTTLYAFLNQLNEPGVKIITLEDPVEYKLEGINQTPIDSSKGLTFAAGLRAILRQDPDVVMVGEVRDQETAEVALQAALTGHVVLSTLHTNDAAGAIPRLRNMGIKPYVIAPGMNAIIAQRLVRKLCPDCKQEVKLDPFLLEKVQKILNEVPKNSGVEIPKEQKFFHSTGCEKCNKTGYRGRIGIYELIIKDDAVEKLILAEAGSNELKQAMITQGMLSMVQDGLVKALSGITDVEEVFRVAQE</sequence>
<name>A0A554JCJ6_9BACT</name>
<dbReference type="GO" id="GO:0005886">
    <property type="term" value="C:plasma membrane"/>
    <property type="evidence" value="ECO:0007669"/>
    <property type="project" value="TreeGrafter"/>
</dbReference>
<evidence type="ECO:0000256" key="3">
    <source>
        <dbReference type="ARBA" id="ARBA00022840"/>
    </source>
</evidence>
<dbReference type="Pfam" id="PF05157">
    <property type="entry name" value="MshEN"/>
    <property type="match status" value="1"/>
</dbReference>
<dbReference type="CDD" id="cd01129">
    <property type="entry name" value="PulE-GspE-like"/>
    <property type="match status" value="1"/>
</dbReference>
<dbReference type="InterPro" id="IPR037257">
    <property type="entry name" value="T2SS_E_N_sf"/>
</dbReference>
<dbReference type="SMART" id="SM00382">
    <property type="entry name" value="AAA"/>
    <property type="match status" value="1"/>
</dbReference>
<dbReference type="Gene3D" id="3.40.50.300">
    <property type="entry name" value="P-loop containing nucleotide triphosphate hydrolases"/>
    <property type="match status" value="1"/>
</dbReference>
<dbReference type="InterPro" id="IPR003593">
    <property type="entry name" value="AAA+_ATPase"/>
</dbReference>
<dbReference type="InterPro" id="IPR001482">
    <property type="entry name" value="T2SS/T4SS_dom"/>
</dbReference>
<dbReference type="GO" id="GO:0005524">
    <property type="term" value="F:ATP binding"/>
    <property type="evidence" value="ECO:0007669"/>
    <property type="project" value="UniProtKB-KW"/>
</dbReference>
<comment type="caution">
    <text evidence="5">The sequence shown here is derived from an EMBL/GenBank/DDBJ whole genome shotgun (WGS) entry which is preliminary data.</text>
</comment>
<dbReference type="GO" id="GO:0016887">
    <property type="term" value="F:ATP hydrolysis activity"/>
    <property type="evidence" value="ECO:0007669"/>
    <property type="project" value="TreeGrafter"/>
</dbReference>
<dbReference type="PANTHER" id="PTHR30258:SF1">
    <property type="entry name" value="PROTEIN TRANSPORT PROTEIN HOFB HOMOLOG"/>
    <property type="match status" value="1"/>
</dbReference>
<accession>A0A554JCJ6</accession>
<protein>
    <recommendedName>
        <fullName evidence="4">Bacterial type II secretion system protein E domain-containing protein</fullName>
    </recommendedName>
</protein>
<feature type="domain" description="Bacterial type II secretion system protein E" evidence="4">
    <location>
        <begin position="356"/>
        <end position="370"/>
    </location>
</feature>
<gene>
    <name evidence="5" type="ORF">G01um101477_257</name>
</gene>
<keyword evidence="3" id="KW-0067">ATP-binding</keyword>
<dbReference type="AlphaFoldDB" id="A0A554JCJ6"/>
<evidence type="ECO:0000256" key="1">
    <source>
        <dbReference type="ARBA" id="ARBA00006611"/>
    </source>
</evidence>
<dbReference type="InterPro" id="IPR027417">
    <property type="entry name" value="P-loop_NTPase"/>
</dbReference>
<dbReference type="Gene3D" id="3.30.450.90">
    <property type="match status" value="1"/>
</dbReference>
<dbReference type="Pfam" id="PF00437">
    <property type="entry name" value="T2SSE"/>
    <property type="match status" value="1"/>
</dbReference>
<dbReference type="EMBL" id="VMFF01000018">
    <property type="protein sequence ID" value="TSC66010.1"/>
    <property type="molecule type" value="Genomic_DNA"/>
</dbReference>
<reference evidence="5 6" key="1">
    <citation type="submission" date="2017-07" db="EMBL/GenBank/DDBJ databases">
        <title>Mechanisms for carbon and nitrogen cycling indicate functional differentiation within the Candidate Phyla Radiation.</title>
        <authorList>
            <person name="Danczak R.E."/>
            <person name="Johnston M.D."/>
            <person name="Kenah C."/>
            <person name="Slattery M."/>
            <person name="Wrighton K.C."/>
            <person name="Wilkins M.J."/>
        </authorList>
    </citation>
    <scope>NUCLEOTIDE SEQUENCE [LARGE SCALE GENOMIC DNA]</scope>
    <source>
        <strain evidence="5">Gr01-1014_77</strain>
    </source>
</reference>
<evidence type="ECO:0000313" key="5">
    <source>
        <dbReference type="EMBL" id="TSC66010.1"/>
    </source>
</evidence>
<organism evidence="5 6">
    <name type="scientific">Candidatus Doudnabacteria bacterium Gr01-1014_77</name>
    <dbReference type="NCBI Taxonomy" id="2017133"/>
    <lineage>
        <taxon>Bacteria</taxon>
        <taxon>Candidatus Doudnaibacteriota</taxon>
    </lineage>
</organism>
<evidence type="ECO:0000256" key="2">
    <source>
        <dbReference type="ARBA" id="ARBA00022741"/>
    </source>
</evidence>
<keyword evidence="2" id="KW-0547">Nucleotide-binding</keyword>